<accession>W8CDB5</accession>
<dbReference type="InterPro" id="IPR029052">
    <property type="entry name" value="Metallo-depent_PP-like"/>
</dbReference>
<evidence type="ECO:0000256" key="3">
    <source>
        <dbReference type="ARBA" id="ARBA00022989"/>
    </source>
</evidence>
<evidence type="ECO:0000256" key="2">
    <source>
        <dbReference type="ARBA" id="ARBA00022692"/>
    </source>
</evidence>
<dbReference type="AlphaFoldDB" id="W8CDB5"/>
<keyword evidence="2 5" id="KW-0812">Transmembrane</keyword>
<protein>
    <submittedName>
        <fullName evidence="7">Metallophosphoesterase 1</fullName>
    </submittedName>
</protein>
<dbReference type="InterPro" id="IPR033308">
    <property type="entry name" value="PGAP5/Cdc1/Ted1"/>
</dbReference>
<feature type="transmembrane region" description="Helical" evidence="5">
    <location>
        <begin position="318"/>
        <end position="338"/>
    </location>
</feature>
<feature type="domain" description="Calcineurin-like phosphoesterase" evidence="6">
    <location>
        <begin position="50"/>
        <end position="244"/>
    </location>
</feature>
<proteinExistence type="evidence at transcript level"/>
<dbReference type="Pfam" id="PF00149">
    <property type="entry name" value="Metallophos"/>
    <property type="match status" value="1"/>
</dbReference>
<evidence type="ECO:0000313" key="7">
    <source>
        <dbReference type="EMBL" id="JAC04320.1"/>
    </source>
</evidence>
<sequence length="365" mass="43184">MASLRLINRLVIRGFIALSLLLIFLNEFLIYYISQTAWQQIDCKYENCTRILFVADPQLIGNSYEKGFWSPISRYDADRYLRKTFERSLHFTQPHIICFLGDLLDEGSIATQQDFEGYVKRFHRIYNTNTNIKFKMISPYGQRIHVPGDNDIGGEDGEYISNSNVRRFEEAFQSEDLFDYENMLRFFKINRMMLDFTNPDREHNDQRLRVGISHAPILIGGGPLLRSVLSELDPHVIFSGHWHESRIFIHPSTHVVNFYEYTVRHFDLRSLKGRDHQYLEIMVPTASYRMGKMKMGLGYAVLQNYQLSYTVLWQPSRFIYLFLYLFWLLLSLCGFIVFRMMTRCPFRVTNRQSSCKRIGIDIPQF</sequence>
<dbReference type="PANTHER" id="PTHR13315:SF4">
    <property type="entry name" value="METALLOPHOSPHOESTERASE, ISOFORM E"/>
    <property type="match status" value="1"/>
</dbReference>
<dbReference type="GO" id="GO:0005783">
    <property type="term" value="C:endoplasmic reticulum"/>
    <property type="evidence" value="ECO:0007669"/>
    <property type="project" value="TreeGrafter"/>
</dbReference>
<dbReference type="InterPro" id="IPR004843">
    <property type="entry name" value="Calcineurin-like_PHP"/>
</dbReference>
<reference evidence="7" key="2">
    <citation type="journal article" date="2014" name="BMC Genomics">
        <title>A genomic perspective to assessing quality of mass-reared SIT flies used in Mediterranean fruit fly (Ceratitis capitata) eradication in California.</title>
        <authorList>
            <person name="Calla B."/>
            <person name="Hall B."/>
            <person name="Hou S."/>
            <person name="Geib S.M."/>
        </authorList>
    </citation>
    <scope>NUCLEOTIDE SEQUENCE</scope>
</reference>
<comment type="subcellular location">
    <subcellularLocation>
        <location evidence="1">Membrane</location>
        <topology evidence="1">Multi-pass membrane protein</topology>
    </subcellularLocation>
</comment>
<keyword evidence="3 5" id="KW-1133">Transmembrane helix</keyword>
<dbReference type="FunFam" id="3.60.21.10:FF:000059">
    <property type="entry name" value="Metallophosphoesterase, isoform B"/>
    <property type="match status" value="1"/>
</dbReference>
<dbReference type="EMBL" id="GAMC01002236">
    <property type="protein sequence ID" value="JAC04320.1"/>
    <property type="molecule type" value="mRNA"/>
</dbReference>
<name>W8CDB5_CERCA</name>
<dbReference type="GO" id="GO:0006506">
    <property type="term" value="P:GPI anchor biosynthetic process"/>
    <property type="evidence" value="ECO:0007669"/>
    <property type="project" value="InterPro"/>
</dbReference>
<gene>
    <name evidence="7" type="primary">MPPE1</name>
</gene>
<dbReference type="GO" id="GO:0016787">
    <property type="term" value="F:hydrolase activity"/>
    <property type="evidence" value="ECO:0007669"/>
    <property type="project" value="InterPro"/>
</dbReference>
<evidence type="ECO:0000256" key="1">
    <source>
        <dbReference type="ARBA" id="ARBA00004141"/>
    </source>
</evidence>
<dbReference type="SUPFAM" id="SSF56300">
    <property type="entry name" value="Metallo-dependent phosphatases"/>
    <property type="match status" value="1"/>
</dbReference>
<evidence type="ECO:0000259" key="6">
    <source>
        <dbReference type="Pfam" id="PF00149"/>
    </source>
</evidence>
<reference evidence="7" key="1">
    <citation type="submission" date="2013-07" db="EMBL/GenBank/DDBJ databases">
        <authorList>
            <person name="Geib S."/>
        </authorList>
    </citation>
    <scope>NUCLEOTIDE SEQUENCE</scope>
</reference>
<feature type="transmembrane region" description="Helical" evidence="5">
    <location>
        <begin position="12"/>
        <end position="33"/>
    </location>
</feature>
<dbReference type="OrthoDB" id="5977743at2759"/>
<evidence type="ECO:0000256" key="4">
    <source>
        <dbReference type="ARBA" id="ARBA00023136"/>
    </source>
</evidence>
<keyword evidence="4 5" id="KW-0472">Membrane</keyword>
<dbReference type="GO" id="GO:0016020">
    <property type="term" value="C:membrane"/>
    <property type="evidence" value="ECO:0007669"/>
    <property type="project" value="UniProtKB-SubCell"/>
</dbReference>
<organism evidence="7">
    <name type="scientific">Ceratitis capitata</name>
    <name type="common">Mediterranean fruit fly</name>
    <name type="synonym">Tephritis capitata</name>
    <dbReference type="NCBI Taxonomy" id="7213"/>
    <lineage>
        <taxon>Eukaryota</taxon>
        <taxon>Metazoa</taxon>
        <taxon>Ecdysozoa</taxon>
        <taxon>Arthropoda</taxon>
        <taxon>Hexapoda</taxon>
        <taxon>Insecta</taxon>
        <taxon>Pterygota</taxon>
        <taxon>Neoptera</taxon>
        <taxon>Endopterygota</taxon>
        <taxon>Diptera</taxon>
        <taxon>Brachycera</taxon>
        <taxon>Muscomorpha</taxon>
        <taxon>Tephritoidea</taxon>
        <taxon>Tephritidae</taxon>
        <taxon>Ceratitis</taxon>
        <taxon>Ceratitis</taxon>
    </lineage>
</organism>
<dbReference type="PANTHER" id="PTHR13315">
    <property type="entry name" value="METALLO PHOSPHOESTERASE RELATED"/>
    <property type="match status" value="1"/>
</dbReference>
<dbReference type="Gene3D" id="3.60.21.10">
    <property type="match status" value="1"/>
</dbReference>
<evidence type="ECO:0000256" key="5">
    <source>
        <dbReference type="SAM" id="Phobius"/>
    </source>
</evidence>